<evidence type="ECO:0000313" key="1">
    <source>
        <dbReference type="EMBL" id="KAF6167948.1"/>
    </source>
</evidence>
<proteinExistence type="predicted"/>
<dbReference type="InterPro" id="IPR008528">
    <property type="entry name" value="unc-13_homologue"/>
</dbReference>
<gene>
    <name evidence="1" type="ORF">GIB67_007930</name>
</gene>
<sequence>MMQRADQEIMYSQVLSSVLTSMQVCCKDIKQRNINLKRGNGVEDSTGSRVDYFIKLSVRMHFPDVEIGGNSKIVEAEDEKASKGLLRLAKETVELAMKEKETFSPILNRWHLIAVRVAAMTLHNVMDRVEKILNWDFHTIK</sequence>
<accession>A0A7J7NLX5</accession>
<dbReference type="OrthoDB" id="2015333at2759"/>
<dbReference type="Proteomes" id="UP000541444">
    <property type="component" value="Unassembled WGS sequence"/>
</dbReference>
<dbReference type="PANTHER" id="PTHR31280">
    <property type="entry name" value="PROTEIN UNC-13 HOMOLOG"/>
    <property type="match status" value="1"/>
</dbReference>
<protein>
    <submittedName>
        <fullName evidence="1">Uncharacterized protein</fullName>
    </submittedName>
</protein>
<dbReference type="EMBL" id="JACGCM010000712">
    <property type="protein sequence ID" value="KAF6167948.1"/>
    <property type="molecule type" value="Genomic_DNA"/>
</dbReference>
<evidence type="ECO:0000313" key="2">
    <source>
        <dbReference type="Proteomes" id="UP000541444"/>
    </source>
</evidence>
<comment type="caution">
    <text evidence="1">The sequence shown here is derived from an EMBL/GenBank/DDBJ whole genome shotgun (WGS) entry which is preliminary data.</text>
</comment>
<reference evidence="1 2" key="1">
    <citation type="journal article" date="2020" name="IScience">
        <title>Genome Sequencing of the Endangered Kingdonia uniflora (Circaeasteraceae, Ranunculales) Reveals Potential Mechanisms of Evolutionary Specialization.</title>
        <authorList>
            <person name="Sun Y."/>
            <person name="Deng T."/>
            <person name="Zhang A."/>
            <person name="Moore M.J."/>
            <person name="Landis J.B."/>
            <person name="Lin N."/>
            <person name="Zhang H."/>
            <person name="Zhang X."/>
            <person name="Huang J."/>
            <person name="Zhang X."/>
            <person name="Sun H."/>
            <person name="Wang H."/>
        </authorList>
    </citation>
    <scope>NUCLEOTIDE SEQUENCE [LARGE SCALE GENOMIC DNA]</scope>
    <source>
        <strain evidence="1">TB1705</strain>
        <tissue evidence="1">Leaf</tissue>
    </source>
</reference>
<name>A0A7J7NLX5_9MAGN</name>
<dbReference type="AlphaFoldDB" id="A0A7J7NLX5"/>
<keyword evidence="2" id="KW-1185">Reference proteome</keyword>
<dbReference type="PANTHER" id="PTHR31280:SF1">
    <property type="entry name" value="OS03G0138600 PROTEIN"/>
    <property type="match status" value="1"/>
</dbReference>
<organism evidence="1 2">
    <name type="scientific">Kingdonia uniflora</name>
    <dbReference type="NCBI Taxonomy" id="39325"/>
    <lineage>
        <taxon>Eukaryota</taxon>
        <taxon>Viridiplantae</taxon>
        <taxon>Streptophyta</taxon>
        <taxon>Embryophyta</taxon>
        <taxon>Tracheophyta</taxon>
        <taxon>Spermatophyta</taxon>
        <taxon>Magnoliopsida</taxon>
        <taxon>Ranunculales</taxon>
        <taxon>Circaeasteraceae</taxon>
        <taxon>Kingdonia</taxon>
    </lineage>
</organism>